<protein>
    <recommendedName>
        <fullName evidence="4">Sulfatase N-terminal domain-containing protein</fullName>
    </recommendedName>
</protein>
<dbReference type="GO" id="GO:0004065">
    <property type="term" value="F:arylsulfatase activity"/>
    <property type="evidence" value="ECO:0007669"/>
    <property type="project" value="TreeGrafter"/>
</dbReference>
<keyword evidence="3" id="KW-1133">Transmembrane helix</keyword>
<feature type="domain" description="Sulfatase N-terminal" evidence="4">
    <location>
        <begin position="423"/>
        <end position="700"/>
    </location>
</feature>
<gene>
    <name evidence="5" type="ORF">VHEMI05457</name>
</gene>
<evidence type="ECO:0000256" key="3">
    <source>
        <dbReference type="SAM" id="Phobius"/>
    </source>
</evidence>
<accession>A0A0A1TIT9</accession>
<sequence length="837" mass="93870">MNIPLRSLIVLAASRFANRRYVLAIAAVSLVAAKTFHIYAYRATLSTAQILEWGSSFFYQDTLLLMLLRFALFNNIRSMALCSTIFSTTIVVTSFTISAINIAFYLVAGSELHWRNIGLAGDSSSWAVLFTGLFSLGVSSASILGASWVMQDLIFLISTMIQDIVSFPLVWAYGRYGPAKGRVTNSHYDHVPEEDLESLTEKSETPEPTDDDMQSSSRRRGRNWFYVALYFSVAAFILYQFITFWMQPREKAYTFMSWAVPLLPIMDFVYSAPSLASVLPLGTGSVGDIGDKTAVAQPITLSWLPQNGSVPGFEDWYDANATHYRADSDPLKINNLDNDFLPELKNIIADVDIRHVMLIKLESTRKDVFPIKANDIIWEKLEESFKSKQLPAEAKERLSTLTPVANYITGDYDDGFEHNETRKRGGINAKNAHTTGTYTLKSLVGTLCGITPLVADLNIEFENHIYQPCLAQVFDMFNKLDVQKQGKGEKEYASFPWRTSFMQSTTGGYDKQDLLMPHLGYPGEKFLQGEYLKSDDAKFGKAELEDVNYYGMPEIALEKYMNDIFEQAKKNDERVFLTHLTSTAHHPFGIPKDAGYVKLNEDDNRDDLSAYANAIGYVDSWLGKVLEILDKQGVANETLLVFVGDHGLSIAEDGSVTPYYRPNIGNFHVPLVVSHPSLPAIDLENSVNSIQIVPTILDLLLSTNSLSKPQAKAATDLVHNYEGQSLIRPMKMVSDNSGQGAWQFSVMNTGRAQLAIRDGRHPEWRIVVPIVDNIAWRFTDVAKNPHEIETIEDFGFMAFIEKVTSKAGSEAGAWIQEAAFVAKWWVDDNARRYRYKG</sequence>
<keyword evidence="6" id="KW-1185">Reference proteome</keyword>
<dbReference type="OrthoDB" id="103349at2759"/>
<dbReference type="AlphaFoldDB" id="A0A0A1TIT9"/>
<feature type="compositionally biased region" description="Basic and acidic residues" evidence="2">
    <location>
        <begin position="194"/>
        <end position="205"/>
    </location>
</feature>
<feature type="transmembrane region" description="Helical" evidence="3">
    <location>
        <begin position="53"/>
        <end position="72"/>
    </location>
</feature>
<evidence type="ECO:0000313" key="6">
    <source>
        <dbReference type="Proteomes" id="UP000039046"/>
    </source>
</evidence>
<feature type="region of interest" description="Disordered" evidence="2">
    <location>
        <begin position="194"/>
        <end position="217"/>
    </location>
</feature>
<dbReference type="InterPro" id="IPR000917">
    <property type="entry name" value="Sulfatase_N"/>
</dbReference>
<evidence type="ECO:0000256" key="2">
    <source>
        <dbReference type="SAM" id="MobiDB-lite"/>
    </source>
</evidence>
<evidence type="ECO:0000313" key="5">
    <source>
        <dbReference type="EMBL" id="CEJ89622.1"/>
    </source>
</evidence>
<dbReference type="InterPro" id="IPR050738">
    <property type="entry name" value="Sulfatase"/>
</dbReference>
<feature type="transmembrane region" description="Helical" evidence="3">
    <location>
        <begin position="21"/>
        <end position="41"/>
    </location>
</feature>
<dbReference type="SUPFAM" id="SSF53649">
    <property type="entry name" value="Alkaline phosphatase-like"/>
    <property type="match status" value="1"/>
</dbReference>
<keyword evidence="3" id="KW-0812">Transmembrane</keyword>
<feature type="transmembrane region" description="Helical" evidence="3">
    <location>
        <begin position="224"/>
        <end position="245"/>
    </location>
</feature>
<organism evidence="5 6">
    <name type="scientific">[Torrubiella] hemipterigena</name>
    <dbReference type="NCBI Taxonomy" id="1531966"/>
    <lineage>
        <taxon>Eukaryota</taxon>
        <taxon>Fungi</taxon>
        <taxon>Dikarya</taxon>
        <taxon>Ascomycota</taxon>
        <taxon>Pezizomycotina</taxon>
        <taxon>Sordariomycetes</taxon>
        <taxon>Hypocreomycetidae</taxon>
        <taxon>Hypocreales</taxon>
        <taxon>Clavicipitaceae</taxon>
        <taxon>Clavicipitaceae incertae sedis</taxon>
        <taxon>'Torrubiella' clade</taxon>
    </lineage>
</organism>
<dbReference type="EMBL" id="CDHN01000002">
    <property type="protein sequence ID" value="CEJ89622.1"/>
    <property type="molecule type" value="Genomic_DNA"/>
</dbReference>
<proteinExistence type="inferred from homology"/>
<evidence type="ECO:0000259" key="4">
    <source>
        <dbReference type="Pfam" id="PF00884"/>
    </source>
</evidence>
<dbReference type="Pfam" id="PF00884">
    <property type="entry name" value="Sulfatase"/>
    <property type="match status" value="1"/>
</dbReference>
<dbReference type="HOGENOM" id="CLU_016056_0_0_1"/>
<dbReference type="PANTHER" id="PTHR42693">
    <property type="entry name" value="ARYLSULFATASE FAMILY MEMBER"/>
    <property type="match status" value="1"/>
</dbReference>
<reference evidence="5 6" key="1">
    <citation type="journal article" date="2015" name="Genome Announc.">
        <title>Draft Genome Sequence and Gene Annotation of the Entomopathogenic Fungus Verticillium hemipterigenum.</title>
        <authorList>
            <person name="Horn F."/>
            <person name="Habel A."/>
            <person name="Scharf D.H."/>
            <person name="Dworschak J."/>
            <person name="Brakhage A.A."/>
            <person name="Guthke R."/>
            <person name="Hertweck C."/>
            <person name="Linde J."/>
        </authorList>
    </citation>
    <scope>NUCLEOTIDE SEQUENCE [LARGE SCALE GENOMIC DNA]</scope>
</reference>
<dbReference type="Proteomes" id="UP000039046">
    <property type="component" value="Unassembled WGS sequence"/>
</dbReference>
<comment type="similarity">
    <text evidence="1">Belongs to the sulfatase family.</text>
</comment>
<name>A0A0A1TIT9_9HYPO</name>
<dbReference type="Gene3D" id="3.40.720.10">
    <property type="entry name" value="Alkaline Phosphatase, subunit A"/>
    <property type="match status" value="1"/>
</dbReference>
<dbReference type="InterPro" id="IPR017850">
    <property type="entry name" value="Alkaline_phosphatase_core_sf"/>
</dbReference>
<feature type="transmembrane region" description="Helical" evidence="3">
    <location>
        <begin position="126"/>
        <end position="146"/>
    </location>
</feature>
<keyword evidence="3" id="KW-0472">Membrane</keyword>
<dbReference type="STRING" id="1531966.A0A0A1TIT9"/>
<evidence type="ECO:0000256" key="1">
    <source>
        <dbReference type="ARBA" id="ARBA00008779"/>
    </source>
</evidence>
<feature type="transmembrane region" description="Helical" evidence="3">
    <location>
        <begin position="84"/>
        <end position="106"/>
    </location>
</feature>
<dbReference type="PANTHER" id="PTHR42693:SF32">
    <property type="entry name" value="SULFATASE DOMAIN PROTEIN (AFU_ORTHOLOGUE AFUA_2G17610)"/>
    <property type="match status" value="1"/>
</dbReference>